<dbReference type="Proteomes" id="UP001164929">
    <property type="component" value="Chromosome 8"/>
</dbReference>
<dbReference type="AlphaFoldDB" id="A0AAD6MKD1"/>
<gene>
    <name evidence="1" type="ORF">NC653_020215</name>
</gene>
<evidence type="ECO:0000313" key="1">
    <source>
        <dbReference type="EMBL" id="KAJ6986907.1"/>
    </source>
</evidence>
<accession>A0AAD6MKD1</accession>
<reference evidence="1" key="1">
    <citation type="journal article" date="2023" name="Mol. Ecol. Resour.">
        <title>Chromosome-level genome assembly of a triploid poplar Populus alba 'Berolinensis'.</title>
        <authorList>
            <person name="Chen S."/>
            <person name="Yu Y."/>
            <person name="Wang X."/>
            <person name="Wang S."/>
            <person name="Zhang T."/>
            <person name="Zhou Y."/>
            <person name="He R."/>
            <person name="Meng N."/>
            <person name="Wang Y."/>
            <person name="Liu W."/>
            <person name="Liu Z."/>
            <person name="Liu J."/>
            <person name="Guo Q."/>
            <person name="Huang H."/>
            <person name="Sederoff R.R."/>
            <person name="Wang G."/>
            <person name="Qu G."/>
            <person name="Chen S."/>
        </authorList>
    </citation>
    <scope>NUCLEOTIDE SEQUENCE</scope>
    <source>
        <strain evidence="1">SC-2020</strain>
    </source>
</reference>
<proteinExistence type="predicted"/>
<name>A0AAD6MKD1_9ROSI</name>
<dbReference type="EMBL" id="JAQIZT010000008">
    <property type="protein sequence ID" value="KAJ6986907.1"/>
    <property type="molecule type" value="Genomic_DNA"/>
</dbReference>
<keyword evidence="2" id="KW-1185">Reference proteome</keyword>
<comment type="caution">
    <text evidence="1">The sequence shown here is derived from an EMBL/GenBank/DDBJ whole genome shotgun (WGS) entry which is preliminary data.</text>
</comment>
<protein>
    <submittedName>
        <fullName evidence="1">Uncharacterized protein</fullName>
    </submittedName>
</protein>
<organism evidence="1 2">
    <name type="scientific">Populus alba x Populus x berolinensis</name>
    <dbReference type="NCBI Taxonomy" id="444605"/>
    <lineage>
        <taxon>Eukaryota</taxon>
        <taxon>Viridiplantae</taxon>
        <taxon>Streptophyta</taxon>
        <taxon>Embryophyta</taxon>
        <taxon>Tracheophyta</taxon>
        <taxon>Spermatophyta</taxon>
        <taxon>Magnoliopsida</taxon>
        <taxon>eudicotyledons</taxon>
        <taxon>Gunneridae</taxon>
        <taxon>Pentapetalae</taxon>
        <taxon>rosids</taxon>
        <taxon>fabids</taxon>
        <taxon>Malpighiales</taxon>
        <taxon>Salicaceae</taxon>
        <taxon>Saliceae</taxon>
        <taxon>Populus</taxon>
    </lineage>
</organism>
<sequence length="22" mass="2390">MRFPSSCNHNPAAAHPLLLLSL</sequence>
<evidence type="ECO:0000313" key="2">
    <source>
        <dbReference type="Proteomes" id="UP001164929"/>
    </source>
</evidence>